<evidence type="ECO:0000256" key="8">
    <source>
        <dbReference type="ARBA" id="ARBA00022827"/>
    </source>
</evidence>
<dbReference type="Pfam" id="PF02771">
    <property type="entry name" value="Acyl-CoA_dh_N"/>
    <property type="match status" value="1"/>
</dbReference>
<evidence type="ECO:0000259" key="13">
    <source>
        <dbReference type="Pfam" id="PF00441"/>
    </source>
</evidence>
<keyword evidence="12" id="KW-1133">Transmembrane helix</keyword>
<dbReference type="NCBIfam" id="NF009586">
    <property type="entry name" value="PRK13026.1"/>
    <property type="match status" value="1"/>
</dbReference>
<comment type="cofactor">
    <cofactor evidence="1">
        <name>FAD</name>
        <dbReference type="ChEBI" id="CHEBI:57692"/>
    </cofactor>
</comment>
<feature type="transmembrane region" description="Helical" evidence="12">
    <location>
        <begin position="53"/>
        <end position="71"/>
    </location>
</feature>
<keyword evidence="12" id="KW-0472">Membrane</keyword>
<evidence type="ECO:0000256" key="10">
    <source>
        <dbReference type="ARBA" id="ARBA00047882"/>
    </source>
</evidence>
<evidence type="ECO:0000256" key="5">
    <source>
        <dbReference type="ARBA" id="ARBA00012040"/>
    </source>
</evidence>
<feature type="transmembrane region" description="Helical" evidence="12">
    <location>
        <begin position="29"/>
        <end position="48"/>
    </location>
</feature>
<dbReference type="InterPro" id="IPR037069">
    <property type="entry name" value="AcylCoA_DH/ox_N_sf"/>
</dbReference>
<dbReference type="EC" id="1.3.8.8" evidence="5"/>
<evidence type="ECO:0000313" key="16">
    <source>
        <dbReference type="EMBL" id="GLQ11971.1"/>
    </source>
</evidence>
<comment type="similarity">
    <text evidence="3">Belongs to the acyl-CoA dehydrogenase family.</text>
</comment>
<comment type="catalytic activity">
    <reaction evidence="10">
        <text>a medium-chain 2,3-saturated fatty acyl-CoA + oxidized [electron-transfer flavoprotein] + H(+) = a medium-chain (2E)-enoyl-CoA + reduced [electron-transfer flavoprotein]</text>
        <dbReference type="Rhea" id="RHEA:14477"/>
        <dbReference type="Rhea" id="RHEA-COMP:10685"/>
        <dbReference type="Rhea" id="RHEA-COMP:10686"/>
        <dbReference type="ChEBI" id="CHEBI:15378"/>
        <dbReference type="ChEBI" id="CHEBI:57692"/>
        <dbReference type="ChEBI" id="CHEBI:58307"/>
        <dbReference type="ChEBI" id="CHEBI:83723"/>
        <dbReference type="ChEBI" id="CHEBI:83726"/>
        <dbReference type="EC" id="1.3.8.7"/>
    </reaction>
</comment>
<proteinExistence type="inferred from homology"/>
<organism evidence="16 17">
    <name type="scientific">Devosia yakushimensis</name>
    <dbReference type="NCBI Taxonomy" id="470028"/>
    <lineage>
        <taxon>Bacteria</taxon>
        <taxon>Pseudomonadati</taxon>
        <taxon>Pseudomonadota</taxon>
        <taxon>Alphaproteobacteria</taxon>
        <taxon>Hyphomicrobiales</taxon>
        <taxon>Devosiaceae</taxon>
        <taxon>Devosia</taxon>
    </lineage>
</organism>
<comment type="catalytic activity">
    <reaction evidence="11">
        <text>a long-chain 2,3-saturated fatty acyl-CoA + oxidized [electron-transfer flavoprotein] + H(+) = a long-chain (2E)-enoyl-CoA + reduced [electron-transfer flavoprotein]</text>
        <dbReference type="Rhea" id="RHEA:17721"/>
        <dbReference type="Rhea" id="RHEA-COMP:10685"/>
        <dbReference type="Rhea" id="RHEA-COMP:10686"/>
        <dbReference type="ChEBI" id="CHEBI:15378"/>
        <dbReference type="ChEBI" id="CHEBI:57692"/>
        <dbReference type="ChEBI" id="CHEBI:58307"/>
        <dbReference type="ChEBI" id="CHEBI:83721"/>
        <dbReference type="ChEBI" id="CHEBI:83727"/>
        <dbReference type="EC" id="1.3.8.8"/>
    </reaction>
</comment>
<evidence type="ECO:0000259" key="14">
    <source>
        <dbReference type="Pfam" id="PF02771"/>
    </source>
</evidence>
<evidence type="ECO:0000256" key="7">
    <source>
        <dbReference type="ARBA" id="ARBA00022630"/>
    </source>
</evidence>
<reference evidence="16" key="2">
    <citation type="submission" date="2023-01" db="EMBL/GenBank/DDBJ databases">
        <title>Draft genome sequence of Devosia yakushimensis strain NBRC 103855.</title>
        <authorList>
            <person name="Sun Q."/>
            <person name="Mori K."/>
        </authorList>
    </citation>
    <scope>NUCLEOTIDE SEQUENCE</scope>
    <source>
        <strain evidence="16">NBRC 103855</strain>
    </source>
</reference>
<keyword evidence="7" id="KW-0285">Flavoprotein</keyword>
<dbReference type="EMBL" id="BSNG01000003">
    <property type="protein sequence ID" value="GLQ11971.1"/>
    <property type="molecule type" value="Genomic_DNA"/>
</dbReference>
<keyword evidence="12" id="KW-0812">Transmembrane</keyword>
<evidence type="ECO:0000256" key="11">
    <source>
        <dbReference type="ARBA" id="ARBA00049247"/>
    </source>
</evidence>
<accession>A0ABQ5UJ29</accession>
<evidence type="ECO:0000256" key="3">
    <source>
        <dbReference type="ARBA" id="ARBA00009347"/>
    </source>
</evidence>
<feature type="domain" description="Acyl-CoA dehydrogenase C-terminal bacterial-type" evidence="15">
    <location>
        <begin position="553"/>
        <end position="836"/>
    </location>
</feature>
<dbReference type="Pfam" id="PF00441">
    <property type="entry name" value="Acyl-CoA_dh_1"/>
    <property type="match status" value="1"/>
</dbReference>
<dbReference type="InterPro" id="IPR009100">
    <property type="entry name" value="AcylCoA_DH/oxidase_NM_dom_sf"/>
</dbReference>
<comment type="pathway">
    <text evidence="2">Lipid metabolism; fatty acid beta-oxidation.</text>
</comment>
<dbReference type="NCBIfam" id="NF007000">
    <property type="entry name" value="PRK09463.1"/>
    <property type="match status" value="1"/>
</dbReference>
<dbReference type="Pfam" id="PF09317">
    <property type="entry name" value="ACDH_C"/>
    <property type="match status" value="1"/>
</dbReference>
<feature type="domain" description="Acyl-CoA dehydrogenase/oxidase C-terminal" evidence="13">
    <location>
        <begin position="399"/>
        <end position="519"/>
    </location>
</feature>
<evidence type="ECO:0000256" key="2">
    <source>
        <dbReference type="ARBA" id="ARBA00005005"/>
    </source>
</evidence>
<feature type="transmembrane region" description="Helical" evidence="12">
    <location>
        <begin position="318"/>
        <end position="334"/>
    </location>
</feature>
<dbReference type="InterPro" id="IPR050741">
    <property type="entry name" value="Acyl-CoA_dehydrogenase"/>
</dbReference>
<dbReference type="SUPFAM" id="SSF47203">
    <property type="entry name" value="Acyl-CoA dehydrogenase C-terminal domain-like"/>
    <property type="match status" value="1"/>
</dbReference>
<sequence length="850" mass="92354">MGVLRYGLAAAGPMTDRRAGWSDVSEGEAAVTLALFVISLIVMGVLAWRESPLWHWGVAMLAIGLLTRFDVGAGGLAFYGGFGLLLALVPGIVLLLLSVEAIRKPVLTRPVYGAVKSILPKVSKTEQEALDAGTVGWDAELFSGRPDWSKLTDIRPLTLSAEEQAFLDGPTEEVCRMIDDWDTRNNRADLSPEVWQFLKEQGFLGMLIAKEYGGLGFGAQAQSMIVSKIASRSVAAGITVMVPNSLGPGELLEKYGTEAQKAQYLGRLARGQEVPCFALTGVHSGSDAGGMRDIGVVTKGLWQGAETLGVRLSWDKRYITLAPIATLVGLAFILKDPDNLLGKGEEIGITLALVPRDHPGVEIGRRHFPARQAFMNGPTRGTDVFIPMDFLIGGVDRAGQGWRMLMECLSTGRAISLPAIGTTSIKQALRVSSAYARIRRQFGIPVGIMEGVAEPLGEMVKRAYTFEASRRLTASMVDEGQRPAVISALLKYRTTEAMRDSVDDAFDIHGGRAIQDGPGNYLFGGYMATPVAITVEGANILTRTLMTFAQGVLRAHPFLYTEIAAAQNPDKAEGLDQFDAAFGGHTKFMLRNMVASFVHGVSNGAFATAPAQSEMAHWYKKLHRYSQDFALVADWTTVVLGGALKRKQKISGRMADILGELYLMSAVLKRFEEEGRLVEDRELVDAIMADRIAAMEQVFGEVFANFPNGVMANAMRFLCFPLGRHARRSGDRVNYRFVRSVLRPGSFRDRLTTGVYVSMDPNDVTGVLEDGLLKVTEAEEIEAKFVKAARKGVIERRLDRDAIADAVAAGVLNENEAGIMRAADEATDRVVKVDDFAADELAAEHKRAAE</sequence>
<evidence type="ECO:0000256" key="9">
    <source>
        <dbReference type="ARBA" id="ARBA00023002"/>
    </source>
</evidence>
<comment type="caution">
    <text evidence="16">The sequence shown here is derived from an EMBL/GenBank/DDBJ whole genome shotgun (WGS) entry which is preliminary data.</text>
</comment>
<dbReference type="Proteomes" id="UP001161406">
    <property type="component" value="Unassembled WGS sequence"/>
</dbReference>
<dbReference type="InterPro" id="IPR036250">
    <property type="entry name" value="AcylCo_DH-like_C"/>
</dbReference>
<keyword evidence="17" id="KW-1185">Reference proteome</keyword>
<evidence type="ECO:0000256" key="12">
    <source>
        <dbReference type="SAM" id="Phobius"/>
    </source>
</evidence>
<keyword evidence="8" id="KW-0274">FAD</keyword>
<evidence type="ECO:0000313" key="17">
    <source>
        <dbReference type="Proteomes" id="UP001161406"/>
    </source>
</evidence>
<name>A0ABQ5UJ29_9HYPH</name>
<dbReference type="Gene3D" id="1.10.540.10">
    <property type="entry name" value="Acyl-CoA dehydrogenase/oxidase, N-terminal domain"/>
    <property type="match status" value="1"/>
</dbReference>
<dbReference type="InterPro" id="IPR015396">
    <property type="entry name" value="FadE_C"/>
</dbReference>
<feature type="domain" description="Acyl-CoA dehydrogenase/oxidase N-terminal" evidence="14">
    <location>
        <begin position="172"/>
        <end position="272"/>
    </location>
</feature>
<reference evidence="16" key="1">
    <citation type="journal article" date="2014" name="Int. J. Syst. Evol. Microbiol.">
        <title>Complete genome of a new Firmicutes species belonging to the dominant human colonic microbiota ('Ruminococcus bicirculans') reveals two chromosomes and a selective capacity to utilize plant glucans.</title>
        <authorList>
            <consortium name="NISC Comparative Sequencing Program"/>
            <person name="Wegmann U."/>
            <person name="Louis P."/>
            <person name="Goesmann A."/>
            <person name="Henrissat B."/>
            <person name="Duncan S.H."/>
            <person name="Flint H.J."/>
        </authorList>
    </citation>
    <scope>NUCLEOTIDE SEQUENCE</scope>
    <source>
        <strain evidence="16">NBRC 103855</strain>
    </source>
</reference>
<dbReference type="SUPFAM" id="SSF56645">
    <property type="entry name" value="Acyl-CoA dehydrogenase NM domain-like"/>
    <property type="match status" value="1"/>
</dbReference>
<keyword evidence="9" id="KW-0560">Oxidoreductase</keyword>
<dbReference type="EC" id="1.3.8.7" evidence="4"/>
<dbReference type="InterPro" id="IPR046373">
    <property type="entry name" value="Acyl-CoA_Oxase/DH_mid-dom_sf"/>
</dbReference>
<dbReference type="Gene3D" id="2.40.110.10">
    <property type="entry name" value="Butyryl-CoA Dehydrogenase, subunit A, domain 2"/>
    <property type="match status" value="1"/>
</dbReference>
<feature type="transmembrane region" description="Helical" evidence="12">
    <location>
        <begin position="77"/>
        <end position="99"/>
    </location>
</feature>
<evidence type="ECO:0000256" key="4">
    <source>
        <dbReference type="ARBA" id="ARBA00012033"/>
    </source>
</evidence>
<gene>
    <name evidence="16" type="primary">fadE</name>
    <name evidence="16" type="ORF">GCM10007913_39030</name>
</gene>
<evidence type="ECO:0000256" key="1">
    <source>
        <dbReference type="ARBA" id="ARBA00001974"/>
    </source>
</evidence>
<dbReference type="InterPro" id="IPR009075">
    <property type="entry name" value="AcylCo_DH/oxidase_C"/>
</dbReference>
<dbReference type="PANTHER" id="PTHR48083">
    <property type="entry name" value="MEDIUM-CHAIN SPECIFIC ACYL-COA DEHYDROGENASE, MITOCHONDRIAL-RELATED"/>
    <property type="match status" value="1"/>
</dbReference>
<evidence type="ECO:0000259" key="15">
    <source>
        <dbReference type="Pfam" id="PF09317"/>
    </source>
</evidence>
<dbReference type="Gene3D" id="1.20.140.10">
    <property type="entry name" value="Butyryl-CoA Dehydrogenase, subunit A, domain 3"/>
    <property type="match status" value="1"/>
</dbReference>
<dbReference type="PANTHER" id="PTHR48083:SF33">
    <property type="entry name" value="ACYL-COENZYME A DEHYDROGENASE"/>
    <property type="match status" value="1"/>
</dbReference>
<dbReference type="InterPro" id="IPR013786">
    <property type="entry name" value="AcylCoA_DH/ox_N"/>
</dbReference>
<protein>
    <recommendedName>
        <fullName evidence="6">Acyl-coenzyme A dehydrogenase</fullName>
        <ecNumber evidence="4">1.3.8.7</ecNumber>
        <ecNumber evidence="5">1.3.8.8</ecNumber>
    </recommendedName>
</protein>
<evidence type="ECO:0000256" key="6">
    <source>
        <dbReference type="ARBA" id="ARBA00020144"/>
    </source>
</evidence>